<protein>
    <submittedName>
        <fullName evidence="2">Uncharacterized protein</fullName>
    </submittedName>
</protein>
<dbReference type="EMBL" id="CH476619">
    <property type="protein sequence ID" value="EEP82882.1"/>
    <property type="molecule type" value="Genomic_DNA"/>
</dbReference>
<feature type="compositionally biased region" description="Basic and acidic residues" evidence="1">
    <location>
        <begin position="27"/>
        <end position="40"/>
    </location>
</feature>
<dbReference type="AlphaFoldDB" id="C4JZZ6"/>
<sequence length="123" mass="13596">MSSKEDRSKLGGFDDETYRLRVSLQRKTGDKNKRGSEQKSRSSVNPTSSWAFVRPCRITDVVLLSWPAPAGRAAGLLRALHFPSRPTEAKNPPLRPLAGDRDGPFHLSLLANQIPCNAVDEEV</sequence>
<organism evidence="2 3">
    <name type="scientific">Uncinocarpus reesii (strain UAMH 1704)</name>
    <dbReference type="NCBI Taxonomy" id="336963"/>
    <lineage>
        <taxon>Eukaryota</taxon>
        <taxon>Fungi</taxon>
        <taxon>Dikarya</taxon>
        <taxon>Ascomycota</taxon>
        <taxon>Pezizomycotina</taxon>
        <taxon>Eurotiomycetes</taxon>
        <taxon>Eurotiomycetidae</taxon>
        <taxon>Onygenales</taxon>
        <taxon>Onygenaceae</taxon>
        <taxon>Uncinocarpus</taxon>
    </lineage>
</organism>
<proteinExistence type="predicted"/>
<name>C4JZZ6_UNCRE</name>
<feature type="region of interest" description="Disordered" evidence="1">
    <location>
        <begin position="21"/>
        <end position="47"/>
    </location>
</feature>
<evidence type="ECO:0000256" key="1">
    <source>
        <dbReference type="SAM" id="MobiDB-lite"/>
    </source>
</evidence>
<dbReference type="GeneID" id="8439763"/>
<accession>C4JZZ6</accession>
<dbReference type="InParanoid" id="C4JZZ6"/>
<dbReference type="RefSeq" id="XP_002582974.1">
    <property type="nucleotide sequence ID" value="XM_002582928.1"/>
</dbReference>
<dbReference type="Proteomes" id="UP000002058">
    <property type="component" value="Unassembled WGS sequence"/>
</dbReference>
<evidence type="ECO:0000313" key="2">
    <source>
        <dbReference type="EMBL" id="EEP82882.1"/>
    </source>
</evidence>
<gene>
    <name evidence="2" type="ORF">UREG_07747</name>
</gene>
<evidence type="ECO:0000313" key="3">
    <source>
        <dbReference type="Proteomes" id="UP000002058"/>
    </source>
</evidence>
<dbReference type="VEuPathDB" id="FungiDB:UREG_07747"/>
<reference evidence="3" key="1">
    <citation type="journal article" date="2009" name="Genome Res.">
        <title>Comparative genomic analyses of the human fungal pathogens Coccidioides and their relatives.</title>
        <authorList>
            <person name="Sharpton T.J."/>
            <person name="Stajich J.E."/>
            <person name="Rounsley S.D."/>
            <person name="Gardner M.J."/>
            <person name="Wortman J.R."/>
            <person name="Jordar V.S."/>
            <person name="Maiti R."/>
            <person name="Kodira C.D."/>
            <person name="Neafsey D.E."/>
            <person name="Zeng Q."/>
            <person name="Hung C.-Y."/>
            <person name="McMahan C."/>
            <person name="Muszewska A."/>
            <person name="Grynberg M."/>
            <person name="Mandel M.A."/>
            <person name="Kellner E.M."/>
            <person name="Barker B.M."/>
            <person name="Galgiani J.N."/>
            <person name="Orbach M.J."/>
            <person name="Kirkland T.N."/>
            <person name="Cole G.T."/>
            <person name="Henn M.R."/>
            <person name="Birren B.W."/>
            <person name="Taylor J.W."/>
        </authorList>
    </citation>
    <scope>NUCLEOTIDE SEQUENCE [LARGE SCALE GENOMIC DNA]</scope>
    <source>
        <strain evidence="3">UAMH 1704</strain>
    </source>
</reference>
<dbReference type="KEGG" id="ure:UREG_07747"/>
<keyword evidence="3" id="KW-1185">Reference proteome</keyword>
<dbReference type="HOGENOM" id="CLU_2016911_0_0_1"/>